<gene>
    <name evidence="2" type="ORF">PPYR_15673</name>
</gene>
<dbReference type="AlphaFoldDB" id="A0A5N4A0A0"/>
<name>A0A5N4A0A0_PHOPY</name>
<keyword evidence="3" id="KW-1185">Reference proteome</keyword>
<comment type="caution">
    <text evidence="2">The sequence shown here is derived from an EMBL/GenBank/DDBJ whole genome shotgun (WGS) entry which is preliminary data.</text>
</comment>
<evidence type="ECO:0000313" key="2">
    <source>
        <dbReference type="EMBL" id="KAB0790743.1"/>
    </source>
</evidence>
<dbReference type="Pfam" id="PF12540">
    <property type="entry name" value="DUF3736"/>
    <property type="match status" value="1"/>
</dbReference>
<protein>
    <recommendedName>
        <fullName evidence="1">Genetic suppressor element-like domain-containing protein</fullName>
    </recommendedName>
</protein>
<dbReference type="EMBL" id="VVIM01000812">
    <property type="protein sequence ID" value="KAB0790743.1"/>
    <property type="molecule type" value="Genomic_DNA"/>
</dbReference>
<dbReference type="InterPro" id="IPR022207">
    <property type="entry name" value="GSE-like"/>
</dbReference>
<accession>A0A5N4A0A0</accession>
<evidence type="ECO:0000313" key="3">
    <source>
        <dbReference type="Proteomes" id="UP000327044"/>
    </source>
</evidence>
<proteinExistence type="predicted"/>
<dbReference type="Proteomes" id="UP000327044">
    <property type="component" value="Unassembled WGS sequence"/>
</dbReference>
<evidence type="ECO:0000259" key="1">
    <source>
        <dbReference type="Pfam" id="PF12540"/>
    </source>
</evidence>
<feature type="domain" description="Genetic suppressor element-like" evidence="1">
    <location>
        <begin position="254"/>
        <end position="303"/>
    </location>
</feature>
<sequence length="358" mass="39891">MTSNSSTSTLTTCRNLDRSGEIKHAQTPVNCSIQQSHSPQLPISSPSYPVQTFLSSDFDCSKITIVESDKLFNGVSHSKQPPVLQPATNTNLEIGTNECKSAVSFWDLHLPYSTASTFNVQVQERESMGNITIKDLLSQSANNKALVDDENNTQPTLMGNESSCVVLNVPAVNCHQPPLKKQKVSKIDIATKRRKQLRERRHLKMNCIKSKSVSESDTAKIKRERIVFERITTHKGTVTNFGVPVFGFSDSSSSSSCCSSDYESDVADVEAVNVNDAPLVLDFAKEKVQFLKLFGIVTHRKRNGKYICFFKYTFHTAQMGCWFTRCCTNGPFEKLTVAVPPHFSLNNFLLFLIYGVPL</sequence>
<organism evidence="2 3">
    <name type="scientific">Photinus pyralis</name>
    <name type="common">Common eastern firefly</name>
    <name type="synonym">Lampyris pyralis</name>
    <dbReference type="NCBI Taxonomy" id="7054"/>
    <lineage>
        <taxon>Eukaryota</taxon>
        <taxon>Metazoa</taxon>
        <taxon>Ecdysozoa</taxon>
        <taxon>Arthropoda</taxon>
        <taxon>Hexapoda</taxon>
        <taxon>Insecta</taxon>
        <taxon>Pterygota</taxon>
        <taxon>Neoptera</taxon>
        <taxon>Endopterygota</taxon>
        <taxon>Coleoptera</taxon>
        <taxon>Polyphaga</taxon>
        <taxon>Elateriformia</taxon>
        <taxon>Elateroidea</taxon>
        <taxon>Lampyridae</taxon>
        <taxon>Lampyrinae</taxon>
        <taxon>Photinus</taxon>
    </lineage>
</organism>
<dbReference type="InParanoid" id="A0A5N4A0A0"/>
<reference evidence="2 3" key="1">
    <citation type="journal article" date="2018" name="Elife">
        <title>Firefly genomes illuminate parallel origins of bioluminescence in beetles.</title>
        <authorList>
            <person name="Fallon T.R."/>
            <person name="Lower S.E."/>
            <person name="Chang C.H."/>
            <person name="Bessho-Uehara M."/>
            <person name="Martin G.J."/>
            <person name="Bewick A.J."/>
            <person name="Behringer M."/>
            <person name="Debat H.J."/>
            <person name="Wong I."/>
            <person name="Day J.C."/>
            <person name="Suvorov A."/>
            <person name="Silva C.J."/>
            <person name="Stanger-Hall K.F."/>
            <person name="Hall D.W."/>
            <person name="Schmitz R.J."/>
            <person name="Nelson D.R."/>
            <person name="Lewis S.M."/>
            <person name="Shigenobu S."/>
            <person name="Bybee S.M."/>
            <person name="Larracuente A.M."/>
            <person name="Oba Y."/>
            <person name="Weng J.K."/>
        </authorList>
    </citation>
    <scope>NUCLEOTIDE SEQUENCE [LARGE SCALE GENOMIC DNA]</scope>
    <source>
        <strain evidence="2">1611_PpyrPB1</strain>
        <tissue evidence="2">Whole body</tissue>
    </source>
</reference>